<proteinExistence type="predicted"/>
<accession>A0A7C8MVI8</accession>
<feature type="transmembrane region" description="Helical" evidence="3">
    <location>
        <begin position="671"/>
        <end position="692"/>
    </location>
</feature>
<feature type="region of interest" description="Disordered" evidence="2">
    <location>
        <begin position="498"/>
        <end position="528"/>
    </location>
</feature>
<evidence type="ECO:0000256" key="2">
    <source>
        <dbReference type="SAM" id="MobiDB-lite"/>
    </source>
</evidence>
<dbReference type="InParanoid" id="A0A7C8MVI8"/>
<dbReference type="GO" id="GO:0000981">
    <property type="term" value="F:DNA-binding transcription factor activity, RNA polymerase II-specific"/>
    <property type="evidence" value="ECO:0007669"/>
    <property type="project" value="InterPro"/>
</dbReference>
<feature type="compositionally biased region" description="Low complexity" evidence="2">
    <location>
        <begin position="208"/>
        <end position="232"/>
    </location>
</feature>
<evidence type="ECO:0008006" key="6">
    <source>
        <dbReference type="Google" id="ProtNLM"/>
    </source>
</evidence>
<keyword evidence="3" id="KW-0812">Transmembrane</keyword>
<dbReference type="EMBL" id="WUBL01000022">
    <property type="protein sequence ID" value="KAF2970531.1"/>
    <property type="molecule type" value="Genomic_DNA"/>
</dbReference>
<dbReference type="OrthoDB" id="4850804at2759"/>
<evidence type="ECO:0000256" key="1">
    <source>
        <dbReference type="ARBA" id="ARBA00023242"/>
    </source>
</evidence>
<feature type="region of interest" description="Disordered" evidence="2">
    <location>
        <begin position="182"/>
        <end position="232"/>
    </location>
</feature>
<protein>
    <recommendedName>
        <fullName evidence="6">Zn(2)-C6 fungal-type domain-containing protein</fullName>
    </recommendedName>
</protein>
<dbReference type="InterPro" id="IPR001138">
    <property type="entry name" value="Zn2Cys6_DnaBD"/>
</dbReference>
<feature type="compositionally biased region" description="Low complexity" evidence="2">
    <location>
        <begin position="115"/>
        <end position="130"/>
    </location>
</feature>
<feature type="region of interest" description="Disordered" evidence="2">
    <location>
        <begin position="115"/>
        <end position="163"/>
    </location>
</feature>
<dbReference type="Proteomes" id="UP000481858">
    <property type="component" value="Unassembled WGS sequence"/>
</dbReference>
<organism evidence="4 5">
    <name type="scientific">Xylaria multiplex</name>
    <dbReference type="NCBI Taxonomy" id="323545"/>
    <lineage>
        <taxon>Eukaryota</taxon>
        <taxon>Fungi</taxon>
        <taxon>Dikarya</taxon>
        <taxon>Ascomycota</taxon>
        <taxon>Pezizomycotina</taxon>
        <taxon>Sordariomycetes</taxon>
        <taxon>Xylariomycetidae</taxon>
        <taxon>Xylariales</taxon>
        <taxon>Xylariaceae</taxon>
        <taxon>Xylaria</taxon>
    </lineage>
</organism>
<dbReference type="SUPFAM" id="SSF57701">
    <property type="entry name" value="Zn2/Cys6 DNA-binding domain"/>
    <property type="match status" value="1"/>
</dbReference>
<feature type="transmembrane region" description="Helical" evidence="3">
    <location>
        <begin position="626"/>
        <end position="650"/>
    </location>
</feature>
<reference evidence="4 5" key="1">
    <citation type="submission" date="2019-12" db="EMBL/GenBank/DDBJ databases">
        <title>Draft genome sequence of the ascomycete Xylaria multiplex DSM 110363.</title>
        <authorList>
            <person name="Buettner E."/>
            <person name="Kellner H."/>
        </authorList>
    </citation>
    <scope>NUCLEOTIDE SEQUENCE [LARGE SCALE GENOMIC DNA]</scope>
    <source>
        <strain evidence="4 5">DSM 110363</strain>
    </source>
</reference>
<keyword evidence="1" id="KW-0539">Nucleus</keyword>
<evidence type="ECO:0000256" key="3">
    <source>
        <dbReference type="SAM" id="Phobius"/>
    </source>
</evidence>
<evidence type="ECO:0000313" key="5">
    <source>
        <dbReference type="Proteomes" id="UP000481858"/>
    </source>
</evidence>
<gene>
    <name evidence="4" type="ORF">GQX73_g3070</name>
</gene>
<keyword evidence="3" id="KW-0472">Membrane</keyword>
<sequence length="795" mass="86286">MSSMSRNNSVNSLMGFSVHQPAIGSPLQFFPAMGSQQLDDMIDAYVPGDASILDKRAAVSMEFFEHSMATGELFKFFMVYPTLGSTNTSPTLDSGYQSGFTTSPVMSEGQWNTYSSQIASPSSSKKASSPNDFSNLPGMKIMTKDGRDVTNSASRGCKTKEQRDHAHLMRIIKACDSCRRKKTKCDPSHKRSAASTSSGKVTKKTSKTPRPAAAPPQTAANQASTTTELDQILSGSSSSLDSFFAESLNVPTDSFSMEWDQFIQYDEEPTESIPYDYDFFLDPAGFFSPATTASFSSSSTSPSQLPITPIDRDVNITDDTTHGHDHRPILPYLNPGGVEAGSDYVDFNLYSPQSSFLDDDLGLVKEVAASPIQSQRRDLNRHRHTDTRQEIANCAAVSRFSNGAANDNAGYSDRQNVISDAVGEGLFYDMSNYMHEWSEGTIMANAAGQISTPDSRHANIIFDRQLGLSHTVANPGPAALLTGDNILEDATSQGFYGGETIHRRRSSRSLSDRGSLQPQVVPSTAEHDTERLRDQGAIQQGTVILHSGTSGIAHLTFTNSPSSKPHVLRSSHNGLSCTKATEWDSSSDERWNSANELRYPIEAKQDYLSNGPTFGNKLALPATLPAISVAAGVSALSLALSLSSLGTSIMKGIRLIHNKYIQKQPFESSDNLRYITTMLVLSLTLFALPPLVSFLSMRALPIVAGYIRHGKLASSSAANTQSSNPSLSYTLPHTGLPRIDLVDNFKVTCANIGHVVRCDIARKLKSLEGHPWTSSTVRSSKPTQNLARQVRVPLI</sequence>
<name>A0A7C8MVI8_9PEZI</name>
<dbReference type="GO" id="GO:0008270">
    <property type="term" value="F:zinc ion binding"/>
    <property type="evidence" value="ECO:0007669"/>
    <property type="project" value="InterPro"/>
</dbReference>
<keyword evidence="3" id="KW-1133">Transmembrane helix</keyword>
<comment type="caution">
    <text evidence="4">The sequence shown here is derived from an EMBL/GenBank/DDBJ whole genome shotgun (WGS) entry which is preliminary data.</text>
</comment>
<dbReference type="InterPro" id="IPR036864">
    <property type="entry name" value="Zn2-C6_fun-type_DNA-bd_sf"/>
</dbReference>
<dbReference type="AlphaFoldDB" id="A0A7C8MVI8"/>
<dbReference type="CDD" id="cd00067">
    <property type="entry name" value="GAL4"/>
    <property type="match status" value="1"/>
</dbReference>
<evidence type="ECO:0000313" key="4">
    <source>
        <dbReference type="EMBL" id="KAF2970531.1"/>
    </source>
</evidence>
<keyword evidence="5" id="KW-1185">Reference proteome</keyword>